<gene>
    <name evidence="3" type="ORF">CLUP02_13500</name>
</gene>
<protein>
    <submittedName>
        <fullName evidence="3">Uncharacterized protein</fullName>
    </submittedName>
</protein>
<feature type="region of interest" description="Disordered" evidence="1">
    <location>
        <begin position="228"/>
        <end position="263"/>
    </location>
</feature>
<keyword evidence="4" id="KW-1185">Reference proteome</keyword>
<accession>A0A9Q8T2F7</accession>
<feature type="transmembrane region" description="Helical" evidence="2">
    <location>
        <begin position="136"/>
        <end position="159"/>
    </location>
</feature>
<dbReference type="Proteomes" id="UP000830671">
    <property type="component" value="Chromosome 7"/>
</dbReference>
<evidence type="ECO:0000256" key="2">
    <source>
        <dbReference type="SAM" id="Phobius"/>
    </source>
</evidence>
<evidence type="ECO:0000256" key="1">
    <source>
        <dbReference type="SAM" id="MobiDB-lite"/>
    </source>
</evidence>
<evidence type="ECO:0000313" key="3">
    <source>
        <dbReference type="EMBL" id="UQC87979.1"/>
    </source>
</evidence>
<reference evidence="3" key="1">
    <citation type="journal article" date="2021" name="Mol. Plant Microbe Interact.">
        <title>Complete Genome Sequence of the Plant-Pathogenic Fungus Colletotrichum lupini.</title>
        <authorList>
            <person name="Baroncelli R."/>
            <person name="Pensec F."/>
            <person name="Da Lio D."/>
            <person name="Boufleur T."/>
            <person name="Vicente I."/>
            <person name="Sarrocco S."/>
            <person name="Picot A."/>
            <person name="Baraldi E."/>
            <person name="Sukno S."/>
            <person name="Thon M."/>
            <person name="Le Floch G."/>
        </authorList>
    </citation>
    <scope>NUCLEOTIDE SEQUENCE</scope>
    <source>
        <strain evidence="3">IMI 504893</strain>
    </source>
</reference>
<dbReference type="KEGG" id="clup:CLUP02_13500"/>
<dbReference type="EMBL" id="CP019479">
    <property type="protein sequence ID" value="UQC87979.1"/>
    <property type="molecule type" value="Genomic_DNA"/>
</dbReference>
<dbReference type="GeneID" id="73347449"/>
<keyword evidence="2" id="KW-0472">Membrane</keyword>
<sequence>MGPQISCVQKYDDRTKAARRFSLLRKKGKKKSFHHTEKYRSRRIAATLLFLCAYNYSPSLASHHPRTPPLGPCVTVRLLGKCACVCGCVDVRVSHYSGLSMTWCAEGIQSVFSISDNVFVLHPLLLPPPPKSLFSFPWILLGVLLFLCLVSGCLGHLVVAKLYQSGKNSCTHVSDEPPLTMSGYGKFFSFGGMAGQERFRKFRWWVPGRVFGYSVPVPLRGRCERQKGMGRTAGTDRWGPVPGLATPTSVPGTGSETLFRRLE</sequence>
<name>A0A9Q8T2F7_9PEZI</name>
<keyword evidence="2" id="KW-1133">Transmembrane helix</keyword>
<organism evidence="3 4">
    <name type="scientific">Colletotrichum lupini</name>
    <dbReference type="NCBI Taxonomy" id="145971"/>
    <lineage>
        <taxon>Eukaryota</taxon>
        <taxon>Fungi</taxon>
        <taxon>Dikarya</taxon>
        <taxon>Ascomycota</taxon>
        <taxon>Pezizomycotina</taxon>
        <taxon>Sordariomycetes</taxon>
        <taxon>Hypocreomycetidae</taxon>
        <taxon>Glomerellales</taxon>
        <taxon>Glomerellaceae</taxon>
        <taxon>Colletotrichum</taxon>
        <taxon>Colletotrichum acutatum species complex</taxon>
    </lineage>
</organism>
<dbReference type="RefSeq" id="XP_049149585.1">
    <property type="nucleotide sequence ID" value="XM_049292439.1"/>
</dbReference>
<proteinExistence type="predicted"/>
<keyword evidence="2" id="KW-0812">Transmembrane</keyword>
<feature type="compositionally biased region" description="Polar residues" evidence="1">
    <location>
        <begin position="246"/>
        <end position="256"/>
    </location>
</feature>
<evidence type="ECO:0000313" key="4">
    <source>
        <dbReference type="Proteomes" id="UP000830671"/>
    </source>
</evidence>
<dbReference type="AlphaFoldDB" id="A0A9Q8T2F7"/>